<dbReference type="PANTHER" id="PTHR43214:SF24">
    <property type="entry name" value="TRANSCRIPTIONAL REGULATORY PROTEIN NARL-RELATED"/>
    <property type="match status" value="1"/>
</dbReference>
<name>A0A1V2I780_9ACTN</name>
<organism evidence="8 9">
    <name type="scientific">Pseudofrankia asymbiotica</name>
    <dbReference type="NCBI Taxonomy" id="1834516"/>
    <lineage>
        <taxon>Bacteria</taxon>
        <taxon>Bacillati</taxon>
        <taxon>Actinomycetota</taxon>
        <taxon>Actinomycetes</taxon>
        <taxon>Frankiales</taxon>
        <taxon>Frankiaceae</taxon>
        <taxon>Pseudofrankia</taxon>
    </lineage>
</organism>
<dbReference type="PRINTS" id="PR00038">
    <property type="entry name" value="HTHLUXR"/>
</dbReference>
<evidence type="ECO:0000256" key="1">
    <source>
        <dbReference type="ARBA" id="ARBA00022553"/>
    </source>
</evidence>
<dbReference type="GO" id="GO:0000160">
    <property type="term" value="P:phosphorelay signal transduction system"/>
    <property type="evidence" value="ECO:0007669"/>
    <property type="project" value="InterPro"/>
</dbReference>
<dbReference type="InterPro" id="IPR058245">
    <property type="entry name" value="NreC/VraR/RcsB-like_REC"/>
</dbReference>
<evidence type="ECO:0000256" key="3">
    <source>
        <dbReference type="ARBA" id="ARBA00023125"/>
    </source>
</evidence>
<comment type="caution">
    <text evidence="8">The sequence shown here is derived from an EMBL/GenBank/DDBJ whole genome shotgun (WGS) entry which is preliminary data.</text>
</comment>
<dbReference type="PANTHER" id="PTHR43214">
    <property type="entry name" value="TWO-COMPONENT RESPONSE REGULATOR"/>
    <property type="match status" value="1"/>
</dbReference>
<dbReference type="PROSITE" id="PS00622">
    <property type="entry name" value="HTH_LUXR_1"/>
    <property type="match status" value="1"/>
</dbReference>
<dbReference type="GO" id="GO:0006355">
    <property type="term" value="P:regulation of DNA-templated transcription"/>
    <property type="evidence" value="ECO:0007669"/>
    <property type="project" value="InterPro"/>
</dbReference>
<keyword evidence="2" id="KW-0805">Transcription regulation</keyword>
<dbReference type="CDD" id="cd17535">
    <property type="entry name" value="REC_NarL-like"/>
    <property type="match status" value="1"/>
</dbReference>
<dbReference type="InterPro" id="IPR011006">
    <property type="entry name" value="CheY-like_superfamily"/>
</dbReference>
<dbReference type="InterPro" id="IPR039420">
    <property type="entry name" value="WalR-like"/>
</dbReference>
<proteinExistence type="predicted"/>
<keyword evidence="3 8" id="KW-0238">DNA-binding</keyword>
<feature type="modified residue" description="4-aspartylphosphate" evidence="5">
    <location>
        <position position="71"/>
    </location>
</feature>
<dbReference type="Pfam" id="PF00196">
    <property type="entry name" value="GerE"/>
    <property type="match status" value="1"/>
</dbReference>
<keyword evidence="4" id="KW-0804">Transcription</keyword>
<dbReference type="STRING" id="1834516.BL253_21110"/>
<dbReference type="PROSITE" id="PS50110">
    <property type="entry name" value="RESPONSE_REGULATORY"/>
    <property type="match status" value="1"/>
</dbReference>
<dbReference type="SUPFAM" id="SSF52172">
    <property type="entry name" value="CheY-like"/>
    <property type="match status" value="1"/>
</dbReference>
<dbReference type="SMART" id="SM00421">
    <property type="entry name" value="HTH_LUXR"/>
    <property type="match status" value="1"/>
</dbReference>
<evidence type="ECO:0000256" key="4">
    <source>
        <dbReference type="ARBA" id="ARBA00023163"/>
    </source>
</evidence>
<dbReference type="SUPFAM" id="SSF46894">
    <property type="entry name" value="C-terminal effector domain of the bipartite response regulators"/>
    <property type="match status" value="1"/>
</dbReference>
<evidence type="ECO:0000259" key="6">
    <source>
        <dbReference type="PROSITE" id="PS50043"/>
    </source>
</evidence>
<evidence type="ECO:0000259" key="7">
    <source>
        <dbReference type="PROSITE" id="PS50110"/>
    </source>
</evidence>
<dbReference type="InterPro" id="IPR000792">
    <property type="entry name" value="Tscrpt_reg_LuxR_C"/>
</dbReference>
<gene>
    <name evidence="8" type="ORF">BL253_21110</name>
</gene>
<feature type="domain" description="Response regulatory" evidence="7">
    <location>
        <begin position="20"/>
        <end position="136"/>
    </location>
</feature>
<dbReference type="SMART" id="SM00448">
    <property type="entry name" value="REC"/>
    <property type="match status" value="1"/>
</dbReference>
<keyword evidence="9" id="KW-1185">Reference proteome</keyword>
<dbReference type="Gene3D" id="3.40.50.2300">
    <property type="match status" value="1"/>
</dbReference>
<feature type="domain" description="HTH luxR-type" evidence="6">
    <location>
        <begin position="158"/>
        <end position="223"/>
    </location>
</feature>
<dbReference type="Proteomes" id="UP000188929">
    <property type="component" value="Unassembled WGS sequence"/>
</dbReference>
<keyword evidence="1 5" id="KW-0597">Phosphoprotein</keyword>
<sequence>MPEASAPGPDQERQADHPVRVLLVDDHPVVRDGLRGMFAAAPSIEVVGEAGDGAAAVRLAGALRPDVVLMDLRMPGLDGVGAITALRAGGSDARVLVLTTYDTDSDVVPAIEAGATGYLLKDAPRDDLIRAVRSAARGEAVLSPSVATRLLGQMRAAPAPTRDPLSARELEILGIVARGATNRDVARRLFISEATVKTHLLHIYAKLDVNDRAAAVAEAFGRGLLPTRRAD</sequence>
<evidence type="ECO:0000313" key="9">
    <source>
        <dbReference type="Proteomes" id="UP000188929"/>
    </source>
</evidence>
<dbReference type="AlphaFoldDB" id="A0A1V2I780"/>
<dbReference type="PROSITE" id="PS50043">
    <property type="entry name" value="HTH_LUXR_2"/>
    <property type="match status" value="1"/>
</dbReference>
<evidence type="ECO:0000313" key="8">
    <source>
        <dbReference type="EMBL" id="ONH27748.1"/>
    </source>
</evidence>
<dbReference type="InterPro" id="IPR001789">
    <property type="entry name" value="Sig_transdc_resp-reg_receiver"/>
</dbReference>
<dbReference type="OrthoDB" id="9808843at2"/>
<dbReference type="InterPro" id="IPR016032">
    <property type="entry name" value="Sig_transdc_resp-reg_C-effctor"/>
</dbReference>
<dbReference type="Pfam" id="PF00072">
    <property type="entry name" value="Response_reg"/>
    <property type="match status" value="1"/>
</dbReference>
<evidence type="ECO:0000256" key="2">
    <source>
        <dbReference type="ARBA" id="ARBA00023015"/>
    </source>
</evidence>
<evidence type="ECO:0000256" key="5">
    <source>
        <dbReference type="PROSITE-ProRule" id="PRU00169"/>
    </source>
</evidence>
<accession>A0A1V2I780</accession>
<dbReference type="EMBL" id="MOMC01000044">
    <property type="protein sequence ID" value="ONH27748.1"/>
    <property type="molecule type" value="Genomic_DNA"/>
</dbReference>
<dbReference type="RefSeq" id="WP_076818917.1">
    <property type="nucleotide sequence ID" value="NZ_MOMC01000044.1"/>
</dbReference>
<dbReference type="CDD" id="cd06170">
    <property type="entry name" value="LuxR_C_like"/>
    <property type="match status" value="1"/>
</dbReference>
<dbReference type="GO" id="GO:0003677">
    <property type="term" value="F:DNA binding"/>
    <property type="evidence" value="ECO:0007669"/>
    <property type="project" value="UniProtKB-KW"/>
</dbReference>
<reference evidence="9" key="1">
    <citation type="submission" date="2016-10" db="EMBL/GenBank/DDBJ databases">
        <title>Frankia sp. NRRL B-16386 Genome sequencing.</title>
        <authorList>
            <person name="Ghodhbane-Gtari F."/>
            <person name="Swanson E."/>
            <person name="Gueddou A."/>
            <person name="Hezbri K."/>
            <person name="Ktari K."/>
            <person name="Nouioui I."/>
            <person name="Morris K."/>
            <person name="Simpson S."/>
            <person name="Abebe-Akele F."/>
            <person name="Thomas K."/>
            <person name="Gtari M."/>
            <person name="Tisa L.S."/>
        </authorList>
    </citation>
    <scope>NUCLEOTIDE SEQUENCE [LARGE SCALE GENOMIC DNA]</scope>
    <source>
        <strain evidence="9">NRRL B-16386</strain>
    </source>
</reference>
<protein>
    <submittedName>
        <fullName evidence="8">DNA-binding response regulator</fullName>
    </submittedName>
</protein>